<evidence type="ECO:0000313" key="2">
    <source>
        <dbReference type="EMBL" id="CAK9234492.1"/>
    </source>
</evidence>
<dbReference type="InterPro" id="IPR003604">
    <property type="entry name" value="Matrin/U1-like-C_Znf_C2H2"/>
</dbReference>
<keyword evidence="3" id="KW-1185">Reference proteome</keyword>
<dbReference type="Proteomes" id="UP001497512">
    <property type="component" value="Chromosome 8"/>
</dbReference>
<sequence length="268" mass="29684">MASSFANSRMQISGLDCSSLESRRGCHAQRHHSLSPSTDLNSVTALRPILTSLVSKADLGIMAVHAVNLFRLKDFLKGIDGFDDQRAEICLARLIAMHYDDVNVLKLATKQDLVEDAGILLGDAVRKIAAAKGVVVHTDAGHHNVPHRYECKVSDQVQTNTSVQVPTVSQASSPCNQPQQAQFQFICSLCDIFCTCKKNLRGHFRGKKHTAQMLRVETKDLIGHVPGKLYHCRLCDVKNISKNDLVAHLRGKKHARHRNETSDEEDSD</sequence>
<dbReference type="PROSITE" id="PS00028">
    <property type="entry name" value="ZINC_FINGER_C2H2_1"/>
    <property type="match status" value="1"/>
</dbReference>
<evidence type="ECO:0000259" key="1">
    <source>
        <dbReference type="PROSITE" id="PS00028"/>
    </source>
</evidence>
<proteinExistence type="predicted"/>
<name>A0ABP0V2J1_9BRYO</name>
<dbReference type="PANTHER" id="PTHR47487">
    <property type="entry name" value="OS06G0651300 PROTEIN-RELATED"/>
    <property type="match status" value="1"/>
</dbReference>
<organism evidence="2 3">
    <name type="scientific">Sphagnum troendelagicum</name>
    <dbReference type="NCBI Taxonomy" id="128251"/>
    <lineage>
        <taxon>Eukaryota</taxon>
        <taxon>Viridiplantae</taxon>
        <taxon>Streptophyta</taxon>
        <taxon>Embryophyta</taxon>
        <taxon>Bryophyta</taxon>
        <taxon>Sphagnophytina</taxon>
        <taxon>Sphagnopsida</taxon>
        <taxon>Sphagnales</taxon>
        <taxon>Sphagnaceae</taxon>
        <taxon>Sphagnum</taxon>
    </lineage>
</organism>
<dbReference type="EMBL" id="OZ019900">
    <property type="protein sequence ID" value="CAK9234492.1"/>
    <property type="molecule type" value="Genomic_DNA"/>
</dbReference>
<evidence type="ECO:0000313" key="3">
    <source>
        <dbReference type="Proteomes" id="UP001497512"/>
    </source>
</evidence>
<dbReference type="InterPro" id="IPR013087">
    <property type="entry name" value="Znf_C2H2_type"/>
</dbReference>
<gene>
    <name evidence="2" type="ORF">CSSPTR1EN2_LOCUS22244</name>
</gene>
<dbReference type="InterPro" id="IPR036236">
    <property type="entry name" value="Znf_C2H2_sf"/>
</dbReference>
<feature type="domain" description="C2H2-type" evidence="1">
    <location>
        <begin position="187"/>
        <end position="209"/>
    </location>
</feature>
<dbReference type="SMART" id="SM00451">
    <property type="entry name" value="ZnF_U1"/>
    <property type="match status" value="2"/>
</dbReference>
<protein>
    <recommendedName>
        <fullName evidence="1">C2H2-type domain-containing protein</fullName>
    </recommendedName>
</protein>
<dbReference type="Pfam" id="PF12874">
    <property type="entry name" value="zf-met"/>
    <property type="match status" value="2"/>
</dbReference>
<dbReference type="Gene3D" id="3.30.160.60">
    <property type="entry name" value="Classic Zinc Finger"/>
    <property type="match status" value="2"/>
</dbReference>
<dbReference type="PANTHER" id="PTHR47487:SF8">
    <property type="entry name" value="OS08G0270900 PROTEIN"/>
    <property type="match status" value="1"/>
</dbReference>
<accession>A0ABP0V2J1</accession>
<dbReference type="SMART" id="SM00355">
    <property type="entry name" value="ZnF_C2H2"/>
    <property type="match status" value="2"/>
</dbReference>
<reference evidence="2" key="1">
    <citation type="submission" date="2024-02" db="EMBL/GenBank/DDBJ databases">
        <authorList>
            <consortium name="ELIXIR-Norway"/>
            <consortium name="Elixir Norway"/>
        </authorList>
    </citation>
    <scope>NUCLEOTIDE SEQUENCE</scope>
</reference>
<dbReference type="SUPFAM" id="SSF57667">
    <property type="entry name" value="beta-beta-alpha zinc fingers"/>
    <property type="match status" value="2"/>
</dbReference>